<dbReference type="InterPro" id="IPR050300">
    <property type="entry name" value="GDXG_lipolytic_enzyme"/>
</dbReference>
<dbReference type="GO" id="GO:0016787">
    <property type="term" value="F:hydrolase activity"/>
    <property type="evidence" value="ECO:0007669"/>
    <property type="project" value="UniProtKB-KW"/>
</dbReference>
<sequence>MIKIYRTFPYYQNHVDTMTLKHCALFVLLCTSATIHAQSQTSFDTPLYDNVIPNSNGHFPTDEWTPDFKEVKRVSRPTMLIITPRQHKQRTSAVIIFPGGGYRVEEYEREGTAIAMELVKQNVSCFVVRYRLPDSTTMQNPATGPITDAQQAIQLVRSQAKALLIDPDRIGVMGFSAGGHLAAMAGTQFDSVYAPRMKDISARPNFMLLVYPVISMEDPLAHAGSRKALLGDSASPALREKFSNEMHVTSHTPPAYLVYADDDKTVSPRNSIVFYQQLRQHGVEAQLEHFPTGGHGFAGGKVPDSEWMKNMISWMRRSGWILDLDEPEQAPATTLKNDKGVATVK</sequence>
<feature type="domain" description="BD-FAE-like" evidence="3">
    <location>
        <begin position="81"/>
        <end position="278"/>
    </location>
</feature>
<organism evidence="4 5">
    <name type="scientific">Chitinophaga parva</name>
    <dbReference type="NCBI Taxonomy" id="2169414"/>
    <lineage>
        <taxon>Bacteria</taxon>
        <taxon>Pseudomonadati</taxon>
        <taxon>Bacteroidota</taxon>
        <taxon>Chitinophagia</taxon>
        <taxon>Chitinophagales</taxon>
        <taxon>Chitinophagaceae</taxon>
        <taxon>Chitinophaga</taxon>
    </lineage>
</organism>
<dbReference type="PANTHER" id="PTHR48081">
    <property type="entry name" value="AB HYDROLASE SUPERFAMILY PROTEIN C4A8.06C"/>
    <property type="match status" value="1"/>
</dbReference>
<dbReference type="OrthoDB" id="9794725at2"/>
<dbReference type="SUPFAM" id="SSF53474">
    <property type="entry name" value="alpha/beta-Hydrolases"/>
    <property type="match status" value="1"/>
</dbReference>
<evidence type="ECO:0000259" key="3">
    <source>
        <dbReference type="Pfam" id="PF20434"/>
    </source>
</evidence>
<evidence type="ECO:0000313" key="5">
    <source>
        <dbReference type="Proteomes" id="UP000244450"/>
    </source>
</evidence>
<dbReference type="InterPro" id="IPR049492">
    <property type="entry name" value="BD-FAE-like_dom"/>
</dbReference>
<dbReference type="InterPro" id="IPR029058">
    <property type="entry name" value="AB_hydrolase_fold"/>
</dbReference>
<reference evidence="4 5" key="1">
    <citation type="submission" date="2018-04" db="EMBL/GenBank/DDBJ databases">
        <title>Chitinophaga fuyangensis sp. nov., isolated from soil in a chemical factory.</title>
        <authorList>
            <person name="Chen K."/>
        </authorList>
    </citation>
    <scope>NUCLEOTIDE SEQUENCE [LARGE SCALE GENOMIC DNA]</scope>
    <source>
        <strain evidence="4 5">LY-1</strain>
    </source>
</reference>
<evidence type="ECO:0000256" key="1">
    <source>
        <dbReference type="ARBA" id="ARBA00022801"/>
    </source>
</evidence>
<dbReference type="PANTHER" id="PTHR48081:SF6">
    <property type="entry name" value="PEPTIDASE S9 PROLYL OLIGOPEPTIDASE CATALYTIC DOMAIN-CONTAINING PROTEIN"/>
    <property type="match status" value="1"/>
</dbReference>
<accession>A0A2T7BP74</accession>
<dbReference type="Proteomes" id="UP000244450">
    <property type="component" value="Unassembled WGS sequence"/>
</dbReference>
<proteinExistence type="predicted"/>
<dbReference type="EMBL" id="QCYK01000001">
    <property type="protein sequence ID" value="PUZ29478.1"/>
    <property type="molecule type" value="Genomic_DNA"/>
</dbReference>
<gene>
    <name evidence="4" type="ORF">DCC81_08520</name>
</gene>
<name>A0A2T7BP74_9BACT</name>
<dbReference type="Gene3D" id="3.40.50.1820">
    <property type="entry name" value="alpha/beta hydrolase"/>
    <property type="match status" value="1"/>
</dbReference>
<evidence type="ECO:0000313" key="4">
    <source>
        <dbReference type="EMBL" id="PUZ29478.1"/>
    </source>
</evidence>
<evidence type="ECO:0000256" key="2">
    <source>
        <dbReference type="SAM" id="SignalP"/>
    </source>
</evidence>
<dbReference type="Pfam" id="PF20434">
    <property type="entry name" value="BD-FAE"/>
    <property type="match status" value="1"/>
</dbReference>
<feature type="signal peptide" evidence="2">
    <location>
        <begin position="1"/>
        <end position="37"/>
    </location>
</feature>
<keyword evidence="2" id="KW-0732">Signal</keyword>
<protein>
    <recommendedName>
        <fullName evidence="3">BD-FAE-like domain-containing protein</fullName>
    </recommendedName>
</protein>
<feature type="chain" id="PRO_5015587845" description="BD-FAE-like domain-containing protein" evidence="2">
    <location>
        <begin position="38"/>
        <end position="345"/>
    </location>
</feature>
<dbReference type="AlphaFoldDB" id="A0A2T7BP74"/>
<keyword evidence="5" id="KW-1185">Reference proteome</keyword>
<comment type="caution">
    <text evidence="4">The sequence shown here is derived from an EMBL/GenBank/DDBJ whole genome shotgun (WGS) entry which is preliminary data.</text>
</comment>
<keyword evidence="1" id="KW-0378">Hydrolase</keyword>